<feature type="transmembrane region" description="Helical" evidence="6">
    <location>
        <begin position="260"/>
        <end position="282"/>
    </location>
</feature>
<feature type="transmembrane region" description="Helical" evidence="6">
    <location>
        <begin position="129"/>
        <end position="147"/>
    </location>
</feature>
<feature type="compositionally biased region" description="Pro residues" evidence="5">
    <location>
        <begin position="60"/>
        <end position="71"/>
    </location>
</feature>
<evidence type="ECO:0000256" key="5">
    <source>
        <dbReference type="SAM" id="MobiDB-lite"/>
    </source>
</evidence>
<feature type="transmembrane region" description="Helical" evidence="6">
    <location>
        <begin position="403"/>
        <end position="423"/>
    </location>
</feature>
<keyword evidence="8" id="KW-1185">Reference proteome</keyword>
<feature type="transmembrane region" description="Helical" evidence="6">
    <location>
        <begin position="154"/>
        <end position="176"/>
    </location>
</feature>
<feature type="compositionally biased region" description="Low complexity" evidence="5">
    <location>
        <begin position="47"/>
        <end position="59"/>
    </location>
</feature>
<keyword evidence="2 6" id="KW-0812">Transmembrane</keyword>
<evidence type="ECO:0000256" key="2">
    <source>
        <dbReference type="ARBA" id="ARBA00022692"/>
    </source>
</evidence>
<dbReference type="SUPFAM" id="SSF103473">
    <property type="entry name" value="MFS general substrate transporter"/>
    <property type="match status" value="1"/>
</dbReference>
<comment type="subcellular location">
    <subcellularLocation>
        <location evidence="1">Membrane</location>
    </subcellularLocation>
</comment>
<dbReference type="HOGENOM" id="CLU_014575_0_0_1"/>
<evidence type="ECO:0000313" key="8">
    <source>
        <dbReference type="Proteomes" id="UP000002282"/>
    </source>
</evidence>
<feature type="transmembrane region" description="Helical" evidence="6">
    <location>
        <begin position="95"/>
        <end position="117"/>
    </location>
</feature>
<proteinExistence type="predicted"/>
<feature type="transmembrane region" description="Helical" evidence="6">
    <location>
        <begin position="221"/>
        <end position="240"/>
    </location>
</feature>
<feature type="compositionally biased region" description="Polar residues" evidence="5">
    <location>
        <begin position="83"/>
        <end position="93"/>
    </location>
</feature>
<feature type="transmembrane region" description="Helical" evidence="6">
    <location>
        <begin position="373"/>
        <end position="391"/>
    </location>
</feature>
<dbReference type="InterPro" id="IPR036259">
    <property type="entry name" value="MFS_trans_sf"/>
</dbReference>
<dbReference type="InterPro" id="IPR005828">
    <property type="entry name" value="MFS_sugar_transport-like"/>
</dbReference>
<dbReference type="Gene3D" id="1.20.1250.20">
    <property type="entry name" value="MFS general substrate transporter like domains"/>
    <property type="match status" value="1"/>
</dbReference>
<dbReference type="eggNOG" id="KOG0254">
    <property type="taxonomic scope" value="Eukaryota"/>
</dbReference>
<feature type="transmembrane region" description="Helical" evidence="6">
    <location>
        <begin position="188"/>
        <end position="209"/>
    </location>
</feature>
<organism evidence="7 8">
    <name type="scientific">Drosophila yakuba</name>
    <name type="common">Fruit fly</name>
    <dbReference type="NCBI Taxonomy" id="7245"/>
    <lineage>
        <taxon>Eukaryota</taxon>
        <taxon>Metazoa</taxon>
        <taxon>Ecdysozoa</taxon>
        <taxon>Arthropoda</taxon>
        <taxon>Hexapoda</taxon>
        <taxon>Insecta</taxon>
        <taxon>Pterygota</taxon>
        <taxon>Neoptera</taxon>
        <taxon>Endopterygota</taxon>
        <taxon>Diptera</taxon>
        <taxon>Brachycera</taxon>
        <taxon>Muscomorpha</taxon>
        <taxon>Ephydroidea</taxon>
        <taxon>Drosophilidae</taxon>
        <taxon>Drosophila</taxon>
        <taxon>Sophophora</taxon>
    </lineage>
</organism>
<dbReference type="GO" id="GO:0022857">
    <property type="term" value="F:transmembrane transporter activity"/>
    <property type="evidence" value="ECO:0007669"/>
    <property type="project" value="InterPro"/>
</dbReference>
<dbReference type="GO" id="GO:0016020">
    <property type="term" value="C:membrane"/>
    <property type="evidence" value="ECO:0007669"/>
    <property type="project" value="UniProtKB-SubCell"/>
</dbReference>
<sequence>MQNDKFAPPPTGFYPPPAQPGYSQPGYPQPGYPQPEYPQPGYPQPGHPQHITPAETYPGGAPPPPPMPPRDPPTRVEPPTGCCQRNQKNKPQSNAVGSAGLIFISGGMNIAWAIGFRGPIFYHSTKHNYIAWFIGAIIGALVTMALTNKVAKKYVLQFSSVLVAIGGLIIACTHNNGAGTTAACYLDGIANGLVFAPFMALVGEISVPYMRGLTSASLEQLCFGSGIFLQIIYVSSWSYSSYTPYNEFTSENMKGVLSTIYGVLALILGSLMTIESPVLMLANNDEQAAIDALRRLQKPAVLTEETYELLAEHKRYLAYNKDMSMGESISKALPTFIRLAYLRVLNAMSISSFVVITYSIAIIMSNNLAMANSWYLGFGLLRWLGTLIPSFSMESLGRKKPAVFGLLVSCGLAFAVGSQYNVYLNMSQVGVLIMIFEFFAGVAFSSNSAYLAEAYPMGVKQHFIGFTFITEIFVFLIISVCDVNIVYAYNYFYIMGAMYLAGFILGVLTLPETRRMTLLGAQEQFSKFVNFRF</sequence>
<feature type="compositionally biased region" description="Pro residues" evidence="5">
    <location>
        <begin position="27"/>
        <end position="46"/>
    </location>
</feature>
<feature type="transmembrane region" description="Helical" evidence="6">
    <location>
        <begin position="463"/>
        <end position="485"/>
    </location>
</feature>
<feature type="region of interest" description="Disordered" evidence="5">
    <location>
        <begin position="1"/>
        <end position="93"/>
    </location>
</feature>
<evidence type="ECO:0000256" key="6">
    <source>
        <dbReference type="SAM" id="Phobius"/>
    </source>
</evidence>
<name>B4PDZ6_DROYA</name>
<feature type="transmembrane region" description="Helical" evidence="6">
    <location>
        <begin position="429"/>
        <end position="451"/>
    </location>
</feature>
<dbReference type="Proteomes" id="UP000002282">
    <property type="component" value="Chromosome 3L"/>
</dbReference>
<dbReference type="PANTHER" id="PTHR23529:SF2">
    <property type="entry name" value="GH19118P-RELATED"/>
    <property type="match status" value="1"/>
</dbReference>
<dbReference type="EMBL" id="CM000159">
    <property type="protein sequence ID" value="EDW93992.2"/>
    <property type="molecule type" value="Genomic_DNA"/>
</dbReference>
<feature type="transmembrane region" description="Helical" evidence="6">
    <location>
        <begin position="340"/>
        <end position="361"/>
    </location>
</feature>
<evidence type="ECO:0000256" key="1">
    <source>
        <dbReference type="ARBA" id="ARBA00004370"/>
    </source>
</evidence>
<reference evidence="7 8" key="1">
    <citation type="journal article" date="2007" name="Nature">
        <title>Evolution of genes and genomes on the Drosophila phylogeny.</title>
        <authorList>
            <consortium name="Drosophila 12 Genomes Consortium"/>
            <person name="Clark A.G."/>
            <person name="Eisen M.B."/>
            <person name="Smith D.R."/>
            <person name="Bergman C.M."/>
            <person name="Oliver B."/>
            <person name="Markow T.A."/>
            <person name="Kaufman T.C."/>
            <person name="Kellis M."/>
            <person name="Gelbart W."/>
            <person name="Iyer V.N."/>
            <person name="Pollard D.A."/>
            <person name="Sackton T.B."/>
            <person name="Larracuente A.M."/>
            <person name="Singh N.D."/>
            <person name="Abad J.P."/>
            <person name="Abt D.N."/>
            <person name="Adryan B."/>
            <person name="Aguade M."/>
            <person name="Akashi H."/>
            <person name="Anderson W.W."/>
            <person name="Aquadro C.F."/>
            <person name="Ardell D.H."/>
            <person name="Arguello R."/>
            <person name="Artieri C.G."/>
            <person name="Barbash D.A."/>
            <person name="Barker D."/>
            <person name="Barsanti P."/>
            <person name="Batterham P."/>
            <person name="Batzoglou S."/>
            <person name="Begun D."/>
            <person name="Bhutkar A."/>
            <person name="Blanco E."/>
            <person name="Bosak S.A."/>
            <person name="Bradley R.K."/>
            <person name="Brand A.D."/>
            <person name="Brent M.R."/>
            <person name="Brooks A.N."/>
            <person name="Brown R.H."/>
            <person name="Butlin R.K."/>
            <person name="Caggese C."/>
            <person name="Calvi B.R."/>
            <person name="Bernardo de Carvalho A."/>
            <person name="Caspi A."/>
            <person name="Castrezana S."/>
            <person name="Celniker S.E."/>
            <person name="Chang J.L."/>
            <person name="Chapple C."/>
            <person name="Chatterji S."/>
            <person name="Chinwalla A."/>
            <person name="Civetta A."/>
            <person name="Clifton S.W."/>
            <person name="Comeron J.M."/>
            <person name="Costello J.C."/>
            <person name="Coyne J.A."/>
            <person name="Daub J."/>
            <person name="David R.G."/>
            <person name="Delcher A.L."/>
            <person name="Delehaunty K."/>
            <person name="Do C.B."/>
            <person name="Ebling H."/>
            <person name="Edwards K."/>
            <person name="Eickbush T."/>
            <person name="Evans J.D."/>
            <person name="Filipski A."/>
            <person name="Findeiss S."/>
            <person name="Freyhult E."/>
            <person name="Fulton L."/>
            <person name="Fulton R."/>
            <person name="Garcia A.C."/>
            <person name="Gardiner A."/>
            <person name="Garfield D.A."/>
            <person name="Garvin B.E."/>
            <person name="Gibson G."/>
            <person name="Gilbert D."/>
            <person name="Gnerre S."/>
            <person name="Godfrey J."/>
            <person name="Good R."/>
            <person name="Gotea V."/>
            <person name="Gravely B."/>
            <person name="Greenberg A.J."/>
            <person name="Griffiths-Jones S."/>
            <person name="Gross S."/>
            <person name="Guigo R."/>
            <person name="Gustafson E.A."/>
            <person name="Haerty W."/>
            <person name="Hahn M.W."/>
            <person name="Halligan D.L."/>
            <person name="Halpern A.L."/>
            <person name="Halter G.M."/>
            <person name="Han M.V."/>
            <person name="Heger A."/>
            <person name="Hillier L."/>
            <person name="Hinrichs A.S."/>
            <person name="Holmes I."/>
            <person name="Hoskins R.A."/>
            <person name="Hubisz M.J."/>
            <person name="Hultmark D."/>
            <person name="Huntley M.A."/>
            <person name="Jaffe D.B."/>
            <person name="Jagadeeshan S."/>
            <person name="Jeck W.R."/>
            <person name="Johnson J."/>
            <person name="Jones C.D."/>
            <person name="Jordan W.C."/>
            <person name="Karpen G.H."/>
            <person name="Kataoka E."/>
            <person name="Keightley P.D."/>
            <person name="Kheradpour P."/>
            <person name="Kirkness E.F."/>
            <person name="Koerich L.B."/>
            <person name="Kristiansen K."/>
            <person name="Kudrna D."/>
            <person name="Kulathinal R.J."/>
            <person name="Kumar S."/>
            <person name="Kwok R."/>
            <person name="Lander E."/>
            <person name="Langley C.H."/>
            <person name="Lapoint R."/>
            <person name="Lazzaro B.P."/>
            <person name="Lee S.J."/>
            <person name="Levesque L."/>
            <person name="Li R."/>
            <person name="Lin C.F."/>
            <person name="Lin M.F."/>
            <person name="Lindblad-Toh K."/>
            <person name="Llopart A."/>
            <person name="Long M."/>
            <person name="Low L."/>
            <person name="Lozovsky E."/>
            <person name="Lu J."/>
            <person name="Luo M."/>
            <person name="Machado C.A."/>
            <person name="Makalowski W."/>
            <person name="Marzo M."/>
            <person name="Matsuda M."/>
            <person name="Matzkin L."/>
            <person name="McAllister B."/>
            <person name="McBride C.S."/>
            <person name="McKernan B."/>
            <person name="McKernan K."/>
            <person name="Mendez-Lago M."/>
            <person name="Minx P."/>
            <person name="Mollenhauer M.U."/>
            <person name="Montooth K."/>
            <person name="Mount S.M."/>
            <person name="Mu X."/>
            <person name="Myers E."/>
            <person name="Negre B."/>
            <person name="Newfeld S."/>
            <person name="Nielsen R."/>
            <person name="Noor M.A."/>
            <person name="O'Grady P."/>
            <person name="Pachter L."/>
            <person name="Papaceit M."/>
            <person name="Parisi M.J."/>
            <person name="Parisi M."/>
            <person name="Parts L."/>
            <person name="Pedersen J.S."/>
            <person name="Pesole G."/>
            <person name="Phillippy A.M."/>
            <person name="Ponting C.P."/>
            <person name="Pop M."/>
            <person name="Porcelli D."/>
            <person name="Powell J.R."/>
            <person name="Prohaska S."/>
            <person name="Pruitt K."/>
            <person name="Puig M."/>
            <person name="Quesneville H."/>
            <person name="Ram K.R."/>
            <person name="Rand D."/>
            <person name="Rasmussen M.D."/>
            <person name="Reed L.K."/>
            <person name="Reenan R."/>
            <person name="Reily A."/>
            <person name="Remington K.A."/>
            <person name="Rieger T.T."/>
            <person name="Ritchie M.G."/>
            <person name="Robin C."/>
            <person name="Rogers Y.H."/>
            <person name="Rohde C."/>
            <person name="Rozas J."/>
            <person name="Rubenfield M.J."/>
            <person name="Ruiz A."/>
            <person name="Russo S."/>
            <person name="Salzberg S.L."/>
            <person name="Sanchez-Gracia A."/>
            <person name="Saranga D.J."/>
            <person name="Sato H."/>
            <person name="Schaeffer S.W."/>
            <person name="Schatz M.C."/>
            <person name="Schlenke T."/>
            <person name="Schwartz R."/>
            <person name="Segarra C."/>
            <person name="Singh R.S."/>
            <person name="Sirot L."/>
            <person name="Sirota M."/>
            <person name="Sisneros N.B."/>
            <person name="Smith C.D."/>
            <person name="Smith T.F."/>
            <person name="Spieth J."/>
            <person name="Stage D.E."/>
            <person name="Stark A."/>
            <person name="Stephan W."/>
            <person name="Strausberg R.L."/>
            <person name="Strempel S."/>
            <person name="Sturgill D."/>
            <person name="Sutton G."/>
            <person name="Sutton G.G."/>
            <person name="Tao W."/>
            <person name="Teichmann S."/>
            <person name="Tobari Y.N."/>
            <person name="Tomimura Y."/>
            <person name="Tsolas J.M."/>
            <person name="Valente V.L."/>
            <person name="Venter E."/>
            <person name="Venter J.C."/>
            <person name="Vicario S."/>
            <person name="Vieira F.G."/>
            <person name="Vilella A.J."/>
            <person name="Villasante A."/>
            <person name="Walenz B."/>
            <person name="Wang J."/>
            <person name="Wasserman M."/>
            <person name="Watts T."/>
            <person name="Wilson D."/>
            <person name="Wilson R.K."/>
            <person name="Wing R.A."/>
            <person name="Wolfner M.F."/>
            <person name="Wong A."/>
            <person name="Wong G.K."/>
            <person name="Wu C.I."/>
            <person name="Wu G."/>
            <person name="Yamamoto D."/>
            <person name="Yang H.P."/>
            <person name="Yang S.P."/>
            <person name="Yorke J.A."/>
            <person name="Yoshida K."/>
            <person name="Zdobnov E."/>
            <person name="Zhang P."/>
            <person name="Zhang Y."/>
            <person name="Zimin A.V."/>
            <person name="Baldwin J."/>
            <person name="Abdouelleil A."/>
            <person name="Abdulkadir J."/>
            <person name="Abebe A."/>
            <person name="Abera B."/>
            <person name="Abreu J."/>
            <person name="Acer S.C."/>
            <person name="Aftuck L."/>
            <person name="Alexander A."/>
            <person name="An P."/>
            <person name="Anderson E."/>
            <person name="Anderson S."/>
            <person name="Arachi H."/>
            <person name="Azer M."/>
            <person name="Bachantsang P."/>
            <person name="Barry A."/>
            <person name="Bayul T."/>
            <person name="Berlin A."/>
            <person name="Bessette D."/>
            <person name="Bloom T."/>
            <person name="Blye J."/>
            <person name="Boguslavskiy L."/>
            <person name="Bonnet C."/>
            <person name="Boukhgalter B."/>
            <person name="Bourzgui I."/>
            <person name="Brown A."/>
            <person name="Cahill P."/>
            <person name="Channer S."/>
            <person name="Cheshatsang Y."/>
            <person name="Chuda L."/>
            <person name="Citroen M."/>
            <person name="Collymore A."/>
            <person name="Cooke P."/>
            <person name="Costello M."/>
            <person name="D'Aco K."/>
            <person name="Daza R."/>
            <person name="De Haan G."/>
            <person name="DeGray S."/>
            <person name="DeMaso C."/>
            <person name="Dhargay N."/>
            <person name="Dooley K."/>
            <person name="Dooley E."/>
            <person name="Doricent M."/>
            <person name="Dorje P."/>
            <person name="Dorjee K."/>
            <person name="Dupes A."/>
            <person name="Elong R."/>
            <person name="Falk J."/>
            <person name="Farina A."/>
            <person name="Faro S."/>
            <person name="Ferguson D."/>
            <person name="Fisher S."/>
            <person name="Foley C.D."/>
            <person name="Franke A."/>
            <person name="Friedrich D."/>
            <person name="Gadbois L."/>
            <person name="Gearin G."/>
            <person name="Gearin C.R."/>
            <person name="Giannoukos G."/>
            <person name="Goode T."/>
            <person name="Graham J."/>
            <person name="Grandbois E."/>
            <person name="Grewal S."/>
            <person name="Gyaltsen K."/>
            <person name="Hafez N."/>
            <person name="Hagos B."/>
            <person name="Hall J."/>
            <person name="Henson C."/>
            <person name="Hollinger A."/>
            <person name="Honan T."/>
            <person name="Huard M.D."/>
            <person name="Hughes L."/>
            <person name="Hurhula B."/>
            <person name="Husby M.E."/>
            <person name="Kamat A."/>
            <person name="Kanga B."/>
            <person name="Kashin S."/>
            <person name="Khazanovich D."/>
            <person name="Kisner P."/>
            <person name="Lance K."/>
            <person name="Lara M."/>
            <person name="Lee W."/>
            <person name="Lennon N."/>
            <person name="Letendre F."/>
            <person name="LeVine R."/>
            <person name="Lipovsky A."/>
            <person name="Liu X."/>
            <person name="Liu J."/>
            <person name="Liu S."/>
            <person name="Lokyitsang T."/>
            <person name="Lokyitsang Y."/>
            <person name="Lubonja R."/>
            <person name="Lui A."/>
            <person name="MacDonald P."/>
            <person name="Magnisalis V."/>
            <person name="Maru K."/>
            <person name="Matthews C."/>
            <person name="McCusker W."/>
            <person name="McDonough S."/>
            <person name="Mehta T."/>
            <person name="Meldrim J."/>
            <person name="Meneus L."/>
            <person name="Mihai O."/>
            <person name="Mihalev A."/>
            <person name="Mihova T."/>
            <person name="Mittelman R."/>
            <person name="Mlenga V."/>
            <person name="Montmayeur A."/>
            <person name="Mulrain L."/>
            <person name="Navidi A."/>
            <person name="Naylor J."/>
            <person name="Negash T."/>
            <person name="Nguyen T."/>
            <person name="Nguyen N."/>
            <person name="Nicol R."/>
            <person name="Norbu C."/>
            <person name="Norbu N."/>
            <person name="Novod N."/>
            <person name="O'Neill B."/>
            <person name="Osman S."/>
            <person name="Markiewicz E."/>
            <person name="Oyono O.L."/>
            <person name="Patti C."/>
            <person name="Phunkhang P."/>
            <person name="Pierre F."/>
            <person name="Priest M."/>
            <person name="Raghuraman S."/>
            <person name="Rege F."/>
            <person name="Reyes R."/>
            <person name="Rise C."/>
            <person name="Rogov P."/>
            <person name="Ross K."/>
            <person name="Ryan E."/>
            <person name="Settipalli S."/>
            <person name="Shea T."/>
            <person name="Sherpa N."/>
            <person name="Shi L."/>
            <person name="Shih D."/>
            <person name="Sparrow T."/>
            <person name="Spaulding J."/>
            <person name="Stalker J."/>
            <person name="Stange-Thomann N."/>
            <person name="Stavropoulos S."/>
            <person name="Stone C."/>
            <person name="Strader C."/>
            <person name="Tesfaye S."/>
            <person name="Thomson T."/>
            <person name="Thoulutsang Y."/>
            <person name="Thoulutsang D."/>
            <person name="Topham K."/>
            <person name="Topping I."/>
            <person name="Tsamla T."/>
            <person name="Vassiliev H."/>
            <person name="Vo A."/>
            <person name="Wangchuk T."/>
            <person name="Wangdi T."/>
            <person name="Weiand M."/>
            <person name="Wilkinson J."/>
            <person name="Wilson A."/>
            <person name="Yadav S."/>
            <person name="Young G."/>
            <person name="Yu Q."/>
            <person name="Zembek L."/>
            <person name="Zhong D."/>
            <person name="Zimmer A."/>
            <person name="Zwirko Z."/>
            <person name="Jaffe D.B."/>
            <person name="Alvarez P."/>
            <person name="Brockman W."/>
            <person name="Butler J."/>
            <person name="Chin C."/>
            <person name="Gnerre S."/>
            <person name="Grabherr M."/>
            <person name="Kleber M."/>
            <person name="Mauceli E."/>
            <person name="MacCallum I."/>
        </authorList>
    </citation>
    <scope>NUCLEOTIDE SEQUENCE [LARGE SCALE GENOMIC DNA]</scope>
    <source>
        <strain evidence="8">Tai18E2 / Tucson 14021-0261.01</strain>
    </source>
</reference>
<reference evidence="7 8" key="2">
    <citation type="journal article" date="2007" name="PLoS Biol.">
        <title>Principles of genome evolution in the Drosophila melanogaster species group.</title>
        <authorList>
            <person name="Ranz J.M."/>
            <person name="Maurin D."/>
            <person name="Chan Y.S."/>
            <person name="von Grotthuss M."/>
            <person name="Hillier L.W."/>
            <person name="Roote J."/>
            <person name="Ashburner M."/>
            <person name="Bergman C.M."/>
        </authorList>
    </citation>
    <scope>NUCLEOTIDE SEQUENCE [LARGE SCALE GENOMIC DNA]</scope>
    <source>
        <strain evidence="8">Tai18E2 / Tucson 14021-0261.01</strain>
    </source>
</reference>
<evidence type="ECO:0000256" key="3">
    <source>
        <dbReference type="ARBA" id="ARBA00022989"/>
    </source>
</evidence>
<dbReference type="AlphaFoldDB" id="B4PDZ6"/>
<evidence type="ECO:0000313" key="7">
    <source>
        <dbReference type="EMBL" id="EDW93992.2"/>
    </source>
</evidence>
<evidence type="ECO:0000256" key="4">
    <source>
        <dbReference type="ARBA" id="ARBA00023136"/>
    </source>
</evidence>
<dbReference type="KEGG" id="dya:Dyak_GE20283"/>
<dbReference type="Pfam" id="PF00083">
    <property type="entry name" value="Sugar_tr"/>
    <property type="match status" value="1"/>
</dbReference>
<dbReference type="PANTHER" id="PTHR23529">
    <property type="entry name" value="GH19118P-RELATED"/>
    <property type="match status" value="1"/>
</dbReference>
<keyword evidence="3 6" id="KW-1133">Transmembrane helix</keyword>
<protein>
    <recommendedName>
        <fullName evidence="9">Major facilitator superfamily (MFS) profile domain-containing protein</fullName>
    </recommendedName>
</protein>
<evidence type="ECO:0008006" key="9">
    <source>
        <dbReference type="Google" id="ProtNLM"/>
    </source>
</evidence>
<dbReference type="GO" id="GO:0051607">
    <property type="term" value="P:defense response to virus"/>
    <property type="evidence" value="ECO:0007669"/>
    <property type="project" value="EnsemblMetazoa"/>
</dbReference>
<accession>B4PDZ6</accession>
<dbReference type="OrthoDB" id="6612291at2759"/>
<gene>
    <name evidence="7" type="primary">Dyak\GE20283</name>
    <name evidence="7" type="synonym">dyak_GLEANR_4125</name>
    <name evidence="7" type="synonym">GE20283</name>
    <name evidence="7" type="ORF">Dyak_GE20283</name>
</gene>
<keyword evidence="4 6" id="KW-0472">Membrane</keyword>
<feature type="compositionally biased region" description="Pro residues" evidence="5">
    <location>
        <begin position="7"/>
        <end position="19"/>
    </location>
</feature>
<feature type="transmembrane region" description="Helical" evidence="6">
    <location>
        <begin position="491"/>
        <end position="510"/>
    </location>
</feature>